<protein>
    <submittedName>
        <fullName evidence="1">Uncharacterized protein</fullName>
    </submittedName>
</protein>
<dbReference type="GO" id="GO:0003824">
    <property type="term" value="F:catalytic activity"/>
    <property type="evidence" value="ECO:0007669"/>
    <property type="project" value="InterPro"/>
</dbReference>
<comment type="caution">
    <text evidence="1">The sequence shown here is derived from an EMBL/GenBank/DDBJ whole genome shotgun (WGS) entry which is preliminary data.</text>
</comment>
<keyword evidence="2" id="KW-1185">Reference proteome</keyword>
<name>A0AA38H135_TAXCH</name>
<dbReference type="EMBL" id="JAHRHJ020000001">
    <property type="protein sequence ID" value="KAH9331555.1"/>
    <property type="molecule type" value="Genomic_DNA"/>
</dbReference>
<organism evidence="1 2">
    <name type="scientific">Taxus chinensis</name>
    <name type="common">Chinese yew</name>
    <name type="synonym">Taxus wallichiana var. chinensis</name>
    <dbReference type="NCBI Taxonomy" id="29808"/>
    <lineage>
        <taxon>Eukaryota</taxon>
        <taxon>Viridiplantae</taxon>
        <taxon>Streptophyta</taxon>
        <taxon>Embryophyta</taxon>
        <taxon>Tracheophyta</taxon>
        <taxon>Spermatophyta</taxon>
        <taxon>Pinopsida</taxon>
        <taxon>Pinidae</taxon>
        <taxon>Conifers II</taxon>
        <taxon>Cupressales</taxon>
        <taxon>Taxaceae</taxon>
        <taxon>Taxus</taxon>
    </lineage>
</organism>
<dbReference type="InterPro" id="IPR001544">
    <property type="entry name" value="Aminotrans_IV"/>
</dbReference>
<dbReference type="PANTHER" id="PTHR47703">
    <property type="entry name" value="D-AMINOACID AMINOTRANSFERASE-LIKE PLP-DEPENDENT ENZYMES SUPERFAMILY PROTEIN"/>
    <property type="match status" value="1"/>
</dbReference>
<evidence type="ECO:0000313" key="1">
    <source>
        <dbReference type="EMBL" id="KAH9331555.1"/>
    </source>
</evidence>
<feature type="non-terminal residue" evidence="1">
    <location>
        <position position="264"/>
    </location>
</feature>
<accession>A0AA38H135</accession>
<dbReference type="Proteomes" id="UP000824469">
    <property type="component" value="Unassembled WGS sequence"/>
</dbReference>
<evidence type="ECO:0000313" key="2">
    <source>
        <dbReference type="Proteomes" id="UP000824469"/>
    </source>
</evidence>
<reference evidence="1 2" key="1">
    <citation type="journal article" date="2021" name="Nat. Plants">
        <title>The Taxus genome provides insights into paclitaxel biosynthesis.</title>
        <authorList>
            <person name="Xiong X."/>
            <person name="Gou J."/>
            <person name="Liao Q."/>
            <person name="Li Y."/>
            <person name="Zhou Q."/>
            <person name="Bi G."/>
            <person name="Li C."/>
            <person name="Du R."/>
            <person name="Wang X."/>
            <person name="Sun T."/>
            <person name="Guo L."/>
            <person name="Liang H."/>
            <person name="Lu P."/>
            <person name="Wu Y."/>
            <person name="Zhang Z."/>
            <person name="Ro D.K."/>
            <person name="Shang Y."/>
            <person name="Huang S."/>
            <person name="Yan J."/>
        </authorList>
    </citation>
    <scope>NUCLEOTIDE SEQUENCE [LARGE SCALE GENOMIC DNA]</scope>
    <source>
        <strain evidence="1">Ta-2019</strain>
    </source>
</reference>
<dbReference type="InterPro" id="IPR043132">
    <property type="entry name" value="BCAT-like_C"/>
</dbReference>
<proteinExistence type="predicted"/>
<dbReference type="Pfam" id="PF01063">
    <property type="entry name" value="Aminotran_4"/>
    <property type="match status" value="1"/>
</dbReference>
<dbReference type="PANTHER" id="PTHR47703:SF2">
    <property type="entry name" value="D-AMINOACID AMINOTRANSFERASE-LIKE PLP-DEPENDENT ENZYMES SUPERFAMILY PROTEIN"/>
    <property type="match status" value="1"/>
</dbReference>
<sequence length="264" mass="29773">NEAMFGETSSSIYDRVVAGLMMVTAFWKEQLQTFFAVCYQETKEKDEEDLDEKSASRKWIGYEVHTAPVIDGVLPGVIRQLVIEICADEGIPLQEAAPSWSNRQLWKEAFITNSVRLVQHVESIQAPSSWIEFSHAKSWKEVSWKALHLQGPGLVTQEIQLKYVNLKSQAKVFQVRLETAKNNLSVTMKMKENIVLVNKQNNTLKRIIKENGFDPDILFKVKVATNSSLVSHGDVTKEEQTIAHNLNSVAEDLISSGIIQAKNT</sequence>
<gene>
    <name evidence="1" type="ORF">KI387_003663</name>
</gene>
<dbReference type="InterPro" id="IPR036038">
    <property type="entry name" value="Aminotransferase-like"/>
</dbReference>
<dbReference type="Gene3D" id="3.20.10.10">
    <property type="entry name" value="D-amino Acid Aminotransferase, subunit A, domain 2"/>
    <property type="match status" value="1"/>
</dbReference>
<dbReference type="AlphaFoldDB" id="A0AA38H135"/>
<dbReference type="SUPFAM" id="SSF56752">
    <property type="entry name" value="D-aminoacid aminotransferase-like PLP-dependent enzymes"/>
    <property type="match status" value="1"/>
</dbReference>